<dbReference type="OrthoDB" id="4384581at2759"/>
<dbReference type="Proteomes" id="UP000054771">
    <property type="component" value="Unassembled WGS sequence"/>
</dbReference>
<organism evidence="1 2">
    <name type="scientific">Aspergillus calidoustus</name>
    <dbReference type="NCBI Taxonomy" id="454130"/>
    <lineage>
        <taxon>Eukaryota</taxon>
        <taxon>Fungi</taxon>
        <taxon>Dikarya</taxon>
        <taxon>Ascomycota</taxon>
        <taxon>Pezizomycotina</taxon>
        <taxon>Eurotiomycetes</taxon>
        <taxon>Eurotiomycetidae</taxon>
        <taxon>Eurotiales</taxon>
        <taxon>Aspergillaceae</taxon>
        <taxon>Aspergillus</taxon>
        <taxon>Aspergillus subgen. Nidulantes</taxon>
    </lineage>
</organism>
<protein>
    <submittedName>
        <fullName evidence="1">Uncharacterized protein</fullName>
    </submittedName>
</protein>
<dbReference type="AlphaFoldDB" id="A0A0U5FRC0"/>
<dbReference type="Gene3D" id="2.60.120.620">
    <property type="entry name" value="q2cbj1_9rhob like domain"/>
    <property type="match status" value="1"/>
</dbReference>
<dbReference type="OMA" id="GICIMAV"/>
<dbReference type="EMBL" id="CDMC01000001">
    <property type="protein sequence ID" value="CEL01175.1"/>
    <property type="molecule type" value="Genomic_DNA"/>
</dbReference>
<keyword evidence="2" id="KW-1185">Reference proteome</keyword>
<dbReference type="SUPFAM" id="SSF51197">
    <property type="entry name" value="Clavaminate synthase-like"/>
    <property type="match status" value="1"/>
</dbReference>
<name>A0A0U5FRC0_ASPCI</name>
<sequence length="137" mass="15299">MGMAYLVGAPDVPRFLKAIERHPFVTSRIGDNPEVNVYMRGAICWMRNRTQLPKLRAGFDRIFIYLALADEIGPENGMLRLVPGSHELKGDVVGMRSEIDIRLSPGQALIIDGNLVIRYPQNGGGICIMAVYWKTRA</sequence>
<evidence type="ECO:0000313" key="1">
    <source>
        <dbReference type="EMBL" id="CEL01175.1"/>
    </source>
</evidence>
<accession>A0A0U5FRC0</accession>
<gene>
    <name evidence="1" type="ORF">ASPCAL00764</name>
</gene>
<reference evidence="2" key="1">
    <citation type="journal article" date="2016" name="Genome Announc.">
        <title>Draft genome sequences of fungus Aspergillus calidoustus.</title>
        <authorList>
            <person name="Horn F."/>
            <person name="Linde J."/>
            <person name="Mattern D.J."/>
            <person name="Walther G."/>
            <person name="Guthke R."/>
            <person name="Scherlach K."/>
            <person name="Martin K."/>
            <person name="Brakhage A.A."/>
            <person name="Petzke L."/>
            <person name="Valiante V."/>
        </authorList>
    </citation>
    <scope>NUCLEOTIDE SEQUENCE [LARGE SCALE GENOMIC DNA]</scope>
    <source>
        <strain evidence="2">SF006504</strain>
    </source>
</reference>
<proteinExistence type="predicted"/>
<evidence type="ECO:0000313" key="2">
    <source>
        <dbReference type="Proteomes" id="UP000054771"/>
    </source>
</evidence>